<dbReference type="InterPro" id="IPR041380">
    <property type="entry name" value="Acetyltransf_17"/>
</dbReference>
<dbReference type="Proteomes" id="UP001205919">
    <property type="component" value="Unassembled WGS sequence"/>
</dbReference>
<dbReference type="AlphaFoldDB" id="A0AAW5K0H7"/>
<sequence>MSTDSIDIRKLTAQDLDQYNGLLRYAFQVTEKTLLESGWEDEDIKQSKFPVLERASVWGCFDGDELVSQFAVYPLEMNIHSVVYQVAFITSVSTYPEYSGLGLMSQLMKKGLSEMRDNRQSISLLYPYSIPLYRKKGWEIISDKMSYSIRDVQLPKNIEAAGYVRRVSWEDPDFMDLHTQFAKQTHGCLFRNNLAWDEYWKWDEDDTTVAVYYRDDDLPRGYMVYLIKDDIMYIKEMIYLDMESRKGLWKYIGAHESMVGEVRGYNYFSEPIAFSFEDSEIKETIRPYIMGRLVDTRMFLEKYRFRGEANGGVTLRISDPFLEWNDQSLTLDIAGGRCEVTKTASRRTAAMSIGTLTTLLLGYKRASELAALERIDADRETIKFLDNAVIHKKPYISDYI</sequence>
<dbReference type="PANTHER" id="PTHR37817">
    <property type="entry name" value="N-ACETYLTRANSFERASE EIS"/>
    <property type="match status" value="1"/>
</dbReference>
<dbReference type="PANTHER" id="PTHR37817:SF1">
    <property type="entry name" value="N-ACETYLTRANSFERASE EIS"/>
    <property type="match status" value="1"/>
</dbReference>
<dbReference type="InterPro" id="IPR036527">
    <property type="entry name" value="SCP2_sterol-bd_dom_sf"/>
</dbReference>
<dbReference type="SUPFAM" id="SSF55729">
    <property type="entry name" value="Acyl-CoA N-acyltransferases (Nat)"/>
    <property type="match status" value="1"/>
</dbReference>
<dbReference type="RefSeq" id="WP_008708956.1">
    <property type="nucleotide sequence ID" value="NZ_CABKQM010000002.1"/>
</dbReference>
<dbReference type="Gene3D" id="3.40.630.30">
    <property type="match status" value="2"/>
</dbReference>
<dbReference type="InterPro" id="IPR016181">
    <property type="entry name" value="Acyl_CoA_acyltransferase"/>
</dbReference>
<name>A0AAW5K0H7_9BACT</name>
<dbReference type="CDD" id="cd04301">
    <property type="entry name" value="NAT_SF"/>
    <property type="match status" value="1"/>
</dbReference>
<dbReference type="GO" id="GO:0034069">
    <property type="term" value="F:aminoglycoside N-acetyltransferase activity"/>
    <property type="evidence" value="ECO:0007669"/>
    <property type="project" value="TreeGrafter"/>
</dbReference>
<reference evidence="2 3" key="1">
    <citation type="submission" date="2022-06" db="EMBL/GenBank/DDBJ databases">
        <title>Isolation of gut microbiota from human fecal samples.</title>
        <authorList>
            <person name="Pamer E.G."/>
            <person name="Barat B."/>
            <person name="Waligurski E."/>
            <person name="Medina S."/>
            <person name="Paddock L."/>
            <person name="Mostad J."/>
        </authorList>
    </citation>
    <scope>NUCLEOTIDE SEQUENCE [LARGE SCALE GENOMIC DNA]</scope>
    <source>
        <strain evidence="2 3">DFI.9.90</strain>
    </source>
</reference>
<organism evidence="2 3">
    <name type="scientific">Cloacibacillus evryensis</name>
    <dbReference type="NCBI Taxonomy" id="508460"/>
    <lineage>
        <taxon>Bacteria</taxon>
        <taxon>Thermotogati</taxon>
        <taxon>Synergistota</taxon>
        <taxon>Synergistia</taxon>
        <taxon>Synergistales</taxon>
        <taxon>Synergistaceae</taxon>
        <taxon>Cloacibacillus</taxon>
    </lineage>
</organism>
<protein>
    <submittedName>
        <fullName evidence="2">GNAT family N-acetyltransferase</fullName>
        <ecNumber evidence="2">2.3.1.-</ecNumber>
    </submittedName>
</protein>
<dbReference type="EMBL" id="JANFYT010000003">
    <property type="protein sequence ID" value="MCQ4813249.1"/>
    <property type="molecule type" value="Genomic_DNA"/>
</dbReference>
<proteinExistence type="predicted"/>
<dbReference type="Gene3D" id="3.30.1050.10">
    <property type="entry name" value="SCP2 sterol-binding domain"/>
    <property type="match status" value="1"/>
</dbReference>
<accession>A0AAW5K0H7</accession>
<dbReference type="InterPro" id="IPR051554">
    <property type="entry name" value="Acetyltransferase_Eis"/>
</dbReference>
<dbReference type="EC" id="2.3.1.-" evidence="2"/>
<dbReference type="Pfam" id="PF13527">
    <property type="entry name" value="Acetyltransf_9"/>
    <property type="match status" value="1"/>
</dbReference>
<evidence type="ECO:0000313" key="3">
    <source>
        <dbReference type="Proteomes" id="UP001205919"/>
    </source>
</evidence>
<keyword evidence="2" id="KW-0808">Transferase</keyword>
<keyword evidence="2" id="KW-0012">Acyltransferase</keyword>
<dbReference type="Pfam" id="PF13530">
    <property type="entry name" value="SCP2_2"/>
    <property type="match status" value="1"/>
</dbReference>
<dbReference type="PROSITE" id="PS51186">
    <property type="entry name" value="GNAT"/>
    <property type="match status" value="1"/>
</dbReference>
<keyword evidence="3" id="KW-1185">Reference proteome</keyword>
<evidence type="ECO:0000259" key="1">
    <source>
        <dbReference type="PROSITE" id="PS51186"/>
    </source>
</evidence>
<dbReference type="SUPFAM" id="SSF55718">
    <property type="entry name" value="SCP-like"/>
    <property type="match status" value="1"/>
</dbReference>
<dbReference type="Pfam" id="PF17668">
    <property type="entry name" value="Acetyltransf_17"/>
    <property type="match status" value="1"/>
</dbReference>
<comment type="caution">
    <text evidence="2">The sequence shown here is derived from an EMBL/GenBank/DDBJ whole genome shotgun (WGS) entry which is preliminary data.</text>
</comment>
<dbReference type="GO" id="GO:0030649">
    <property type="term" value="P:aminoglycoside antibiotic catabolic process"/>
    <property type="evidence" value="ECO:0007669"/>
    <property type="project" value="TreeGrafter"/>
</dbReference>
<evidence type="ECO:0000313" key="2">
    <source>
        <dbReference type="EMBL" id="MCQ4813249.1"/>
    </source>
</evidence>
<feature type="domain" description="N-acetyltransferase" evidence="1">
    <location>
        <begin position="6"/>
        <end position="159"/>
    </location>
</feature>
<gene>
    <name evidence="2" type="ORF">NE630_02285</name>
</gene>
<dbReference type="InterPro" id="IPR025559">
    <property type="entry name" value="Eis_dom"/>
</dbReference>
<dbReference type="InterPro" id="IPR000182">
    <property type="entry name" value="GNAT_dom"/>
</dbReference>